<proteinExistence type="predicted"/>
<comment type="caution">
    <text evidence="2">The sequence shown here is derived from an EMBL/GenBank/DDBJ whole genome shotgun (WGS) entry which is preliminary data.</text>
</comment>
<evidence type="ECO:0000313" key="2">
    <source>
        <dbReference type="EMBL" id="KAA6382722.1"/>
    </source>
</evidence>
<accession>A0A5J4VJE3</accession>
<keyword evidence="1" id="KW-0472">Membrane</keyword>
<keyword evidence="1" id="KW-1133">Transmembrane helix</keyword>
<feature type="non-terminal residue" evidence="2">
    <location>
        <position position="1"/>
    </location>
</feature>
<protein>
    <submittedName>
        <fullName evidence="2">Uncharacterized protein</fullName>
    </submittedName>
</protein>
<name>A0A5J4VJE3_9EUKA</name>
<feature type="transmembrane region" description="Helical" evidence="1">
    <location>
        <begin position="35"/>
        <end position="54"/>
    </location>
</feature>
<reference evidence="2 3" key="1">
    <citation type="submission" date="2019-03" db="EMBL/GenBank/DDBJ databases">
        <title>Single cell metagenomics reveals metabolic interactions within the superorganism composed of flagellate Streblomastix strix and complex community of Bacteroidetes bacteria on its surface.</title>
        <authorList>
            <person name="Treitli S.C."/>
            <person name="Kolisko M."/>
            <person name="Husnik F."/>
            <person name="Keeling P."/>
            <person name="Hampl V."/>
        </authorList>
    </citation>
    <scope>NUCLEOTIDE SEQUENCE [LARGE SCALE GENOMIC DNA]</scope>
    <source>
        <strain evidence="2">ST1C</strain>
    </source>
</reference>
<gene>
    <name evidence="2" type="ORF">EZS28_021747</name>
</gene>
<dbReference type="AlphaFoldDB" id="A0A5J4VJE3"/>
<organism evidence="2 3">
    <name type="scientific">Streblomastix strix</name>
    <dbReference type="NCBI Taxonomy" id="222440"/>
    <lineage>
        <taxon>Eukaryota</taxon>
        <taxon>Metamonada</taxon>
        <taxon>Preaxostyla</taxon>
        <taxon>Oxymonadida</taxon>
        <taxon>Streblomastigidae</taxon>
        <taxon>Streblomastix</taxon>
    </lineage>
</organism>
<sequence>VVTASPELGQVKGKVVRSVKVGFSFRAPQRLVGRWKVASFVWVLPLFLQLNLILEMQ</sequence>
<dbReference type="EMBL" id="SNRW01006623">
    <property type="protein sequence ID" value="KAA6382722.1"/>
    <property type="molecule type" value="Genomic_DNA"/>
</dbReference>
<keyword evidence="1" id="KW-0812">Transmembrane</keyword>
<evidence type="ECO:0000313" key="3">
    <source>
        <dbReference type="Proteomes" id="UP000324800"/>
    </source>
</evidence>
<evidence type="ECO:0000256" key="1">
    <source>
        <dbReference type="SAM" id="Phobius"/>
    </source>
</evidence>
<dbReference type="Proteomes" id="UP000324800">
    <property type="component" value="Unassembled WGS sequence"/>
</dbReference>